<accession>A0A437QML8</accession>
<keyword evidence="1" id="KW-0805">Transcription regulation</keyword>
<organism evidence="5 6">
    <name type="scientific">Hwanghaeella grinnelliae</name>
    <dbReference type="NCBI Taxonomy" id="2500179"/>
    <lineage>
        <taxon>Bacteria</taxon>
        <taxon>Pseudomonadati</taxon>
        <taxon>Pseudomonadota</taxon>
        <taxon>Alphaproteobacteria</taxon>
        <taxon>Rhodospirillales</taxon>
        <taxon>Rhodospirillaceae</taxon>
        <taxon>Hwanghaeella</taxon>
    </lineage>
</organism>
<name>A0A437QML8_9PROT</name>
<dbReference type="InterPro" id="IPR015358">
    <property type="entry name" value="Tscrpt_reg_MerR_DNA-bd"/>
</dbReference>
<dbReference type="OrthoDB" id="9802944at2"/>
<feature type="domain" description="HTH merR-type" evidence="4">
    <location>
        <begin position="3"/>
        <end position="71"/>
    </location>
</feature>
<dbReference type="Pfam" id="PF00376">
    <property type="entry name" value="MerR"/>
    <property type="match status" value="1"/>
</dbReference>
<dbReference type="SUPFAM" id="SSF46955">
    <property type="entry name" value="Putative DNA-binding domain"/>
    <property type="match status" value="1"/>
</dbReference>
<dbReference type="SMART" id="SM00422">
    <property type="entry name" value="HTH_MERR"/>
    <property type="match status" value="1"/>
</dbReference>
<dbReference type="GO" id="GO:0003677">
    <property type="term" value="F:DNA binding"/>
    <property type="evidence" value="ECO:0007669"/>
    <property type="project" value="UniProtKB-KW"/>
</dbReference>
<comment type="caution">
    <text evidence="5">The sequence shown here is derived from an EMBL/GenBank/DDBJ whole genome shotgun (WGS) entry which is preliminary data.</text>
</comment>
<dbReference type="PANTHER" id="PTHR30204:SF97">
    <property type="entry name" value="MERR FAMILY REGULATORY PROTEIN"/>
    <property type="match status" value="1"/>
</dbReference>
<keyword evidence="2" id="KW-0238">DNA-binding</keyword>
<evidence type="ECO:0000313" key="6">
    <source>
        <dbReference type="Proteomes" id="UP000287447"/>
    </source>
</evidence>
<dbReference type="InterPro" id="IPR009061">
    <property type="entry name" value="DNA-bd_dom_put_sf"/>
</dbReference>
<proteinExistence type="predicted"/>
<dbReference type="EMBL" id="SADE01000002">
    <property type="protein sequence ID" value="RVU35771.1"/>
    <property type="molecule type" value="Genomic_DNA"/>
</dbReference>
<evidence type="ECO:0000313" key="5">
    <source>
        <dbReference type="EMBL" id="RVU35771.1"/>
    </source>
</evidence>
<dbReference type="Proteomes" id="UP000287447">
    <property type="component" value="Unassembled WGS sequence"/>
</dbReference>
<reference evidence="6" key="1">
    <citation type="submission" date="2019-01" db="EMBL/GenBank/DDBJ databases">
        <title>Gri0909 isolated from a small marine red alga.</title>
        <authorList>
            <person name="Kim J."/>
            <person name="Jeong S.E."/>
            <person name="Jeon C.O."/>
        </authorList>
    </citation>
    <scope>NUCLEOTIDE SEQUENCE [LARGE SCALE GENOMIC DNA]</scope>
    <source>
        <strain evidence="6">Gri0909</strain>
    </source>
</reference>
<gene>
    <name evidence="5" type="ORF">EOI86_10910</name>
</gene>
<protein>
    <submittedName>
        <fullName evidence="5">MerR family transcriptional regulator</fullName>
    </submittedName>
</protein>
<dbReference type="PANTHER" id="PTHR30204">
    <property type="entry name" value="REDOX-CYCLING DRUG-SENSING TRANSCRIPTIONAL ACTIVATOR SOXR"/>
    <property type="match status" value="1"/>
</dbReference>
<keyword evidence="6" id="KW-1185">Reference proteome</keyword>
<keyword evidence="3" id="KW-0804">Transcription</keyword>
<evidence type="ECO:0000256" key="3">
    <source>
        <dbReference type="ARBA" id="ARBA00023163"/>
    </source>
</evidence>
<dbReference type="GO" id="GO:0003700">
    <property type="term" value="F:DNA-binding transcription factor activity"/>
    <property type="evidence" value="ECO:0007669"/>
    <property type="project" value="InterPro"/>
</dbReference>
<dbReference type="CDD" id="cd04781">
    <property type="entry name" value="HTH_MerR-like_sg6"/>
    <property type="match status" value="1"/>
</dbReference>
<dbReference type="PROSITE" id="PS50937">
    <property type="entry name" value="HTH_MERR_2"/>
    <property type="match status" value="1"/>
</dbReference>
<dbReference type="RefSeq" id="WP_127765248.1">
    <property type="nucleotide sequence ID" value="NZ_SADE01000002.1"/>
</dbReference>
<evidence type="ECO:0000259" key="4">
    <source>
        <dbReference type="PROSITE" id="PS50937"/>
    </source>
</evidence>
<dbReference type="Gene3D" id="1.10.1660.10">
    <property type="match status" value="1"/>
</dbReference>
<dbReference type="InterPro" id="IPR047057">
    <property type="entry name" value="MerR_fam"/>
</dbReference>
<dbReference type="AlphaFoldDB" id="A0A437QML8"/>
<dbReference type="PRINTS" id="PR00040">
    <property type="entry name" value="HTHMERR"/>
</dbReference>
<evidence type="ECO:0000256" key="1">
    <source>
        <dbReference type="ARBA" id="ARBA00023015"/>
    </source>
</evidence>
<sequence>MTALDIGVVRERSGLPASTLRYYEELGLIRSIGRNGLRRVYAGDVMQRLSFIALGRHAGFSLEEIGAMFAPDGRLSIDRDQLMEKADGLDKRIKQLTALRDGLRHTAKCSAPSHMECPKFQRLMRMAGKNPLRGRDAIV</sequence>
<dbReference type="Pfam" id="PF09278">
    <property type="entry name" value="MerR-DNA-bind"/>
    <property type="match status" value="1"/>
</dbReference>
<dbReference type="InterPro" id="IPR000551">
    <property type="entry name" value="MerR-type_HTH_dom"/>
</dbReference>
<evidence type="ECO:0000256" key="2">
    <source>
        <dbReference type="ARBA" id="ARBA00023125"/>
    </source>
</evidence>